<evidence type="ECO:0000313" key="4">
    <source>
        <dbReference type="Proteomes" id="UP000631553"/>
    </source>
</evidence>
<reference evidence="3 4" key="1">
    <citation type="submission" date="2020-07" db="EMBL/GenBank/DDBJ databases">
        <title>Sequencing the genomes of 1000 actinobacteria strains.</title>
        <authorList>
            <person name="Klenk H.-P."/>
        </authorList>
    </citation>
    <scope>NUCLEOTIDE SEQUENCE [LARGE SCALE GENOMIC DNA]</scope>
    <source>
        <strain evidence="3 4">DSM 43814</strain>
    </source>
</reference>
<evidence type="ECO:0000256" key="2">
    <source>
        <dbReference type="SAM" id="Phobius"/>
    </source>
</evidence>
<evidence type="ECO:0000256" key="1">
    <source>
        <dbReference type="SAM" id="MobiDB-lite"/>
    </source>
</evidence>
<feature type="compositionally biased region" description="Basic and acidic residues" evidence="1">
    <location>
        <begin position="153"/>
        <end position="166"/>
    </location>
</feature>
<dbReference type="EMBL" id="JACCCQ010000001">
    <property type="protein sequence ID" value="NYF56556.1"/>
    <property type="molecule type" value="Genomic_DNA"/>
</dbReference>
<keyword evidence="2" id="KW-1133">Transmembrane helix</keyword>
<accession>A0ABX2RJM2</accession>
<comment type="caution">
    <text evidence="3">The sequence shown here is derived from an EMBL/GenBank/DDBJ whole genome shotgun (WGS) entry which is preliminary data.</text>
</comment>
<name>A0ABX2RJM2_9ACTN</name>
<keyword evidence="2" id="KW-0812">Transmembrane</keyword>
<keyword evidence="4" id="KW-1185">Reference proteome</keyword>
<organism evidence="3 4">
    <name type="scientific">Micromonospora purpureochromogenes</name>
    <dbReference type="NCBI Taxonomy" id="47872"/>
    <lineage>
        <taxon>Bacteria</taxon>
        <taxon>Bacillati</taxon>
        <taxon>Actinomycetota</taxon>
        <taxon>Actinomycetes</taxon>
        <taxon>Micromonosporales</taxon>
        <taxon>Micromonosporaceae</taxon>
        <taxon>Micromonospora</taxon>
    </lineage>
</organism>
<protein>
    <recommendedName>
        <fullName evidence="5">Lipoprotein</fullName>
    </recommendedName>
</protein>
<dbReference type="Proteomes" id="UP000631553">
    <property type="component" value="Unassembled WGS sequence"/>
</dbReference>
<dbReference type="RefSeq" id="WP_179802836.1">
    <property type="nucleotide sequence ID" value="NZ_JACCCQ010000001.1"/>
</dbReference>
<proteinExistence type="predicted"/>
<feature type="region of interest" description="Disordered" evidence="1">
    <location>
        <begin position="153"/>
        <end position="173"/>
    </location>
</feature>
<feature type="transmembrane region" description="Helical" evidence="2">
    <location>
        <begin position="42"/>
        <end position="63"/>
    </location>
</feature>
<sequence length="297" mass="31341">MNTLDERLAHRLHDIVDGESDSVPPVGVLLDRGRRARRRRTTTMVSATCALLAVGVATVATVATTSTSGRPSVTAGQSSQPAAVSPAMELVSAVTASQNISYRMRLTDDGPGGGLTYEGAFDPRTATGYVRCPKDDSVMTELLINGTRYEGGERPLGKLPADKEGPGETYGRYGQYPGKYDRLSLYDGGDGVLGAVSPDPAALFTALKSANATITENPDGSPHFTYTVTDKLGSTSATGDVTLDRDGRIAKVVLTVAWQTTAKGRLDQGTSTLTLELSDYGVAVKVQRPTDVVKVKK</sequence>
<gene>
    <name evidence="3" type="ORF">HDA35_002387</name>
</gene>
<evidence type="ECO:0008006" key="5">
    <source>
        <dbReference type="Google" id="ProtNLM"/>
    </source>
</evidence>
<dbReference type="Gene3D" id="2.50.20.20">
    <property type="match status" value="1"/>
</dbReference>
<keyword evidence="2" id="KW-0472">Membrane</keyword>
<evidence type="ECO:0000313" key="3">
    <source>
        <dbReference type="EMBL" id="NYF56556.1"/>
    </source>
</evidence>